<comment type="caution">
    <text evidence="2">The sequence shown here is derived from an EMBL/GenBank/DDBJ whole genome shotgun (WGS) entry which is preliminary data.</text>
</comment>
<proteinExistence type="predicted"/>
<gene>
    <name evidence="2" type="ORF">M9458_057784</name>
</gene>
<accession>A0ABD0MBN3</accession>
<keyword evidence="3" id="KW-1185">Reference proteome</keyword>
<evidence type="ECO:0000313" key="3">
    <source>
        <dbReference type="Proteomes" id="UP001529510"/>
    </source>
</evidence>
<dbReference type="EMBL" id="JAMKFB020000850">
    <property type="protein sequence ID" value="KAL0146845.1"/>
    <property type="molecule type" value="Genomic_DNA"/>
</dbReference>
<dbReference type="InterPro" id="IPR005312">
    <property type="entry name" value="DUF1759"/>
</dbReference>
<sequence length="398" mass="45466">MRRDTQNVQEVKDMLESDFEQSLNEFIRLNKEVGNLWTEDEKMFDHVDWFEPKMALFEDFMGTTKRWVADVQESMEKETEQPEKHDGISEHQEAVLPSDSISQIGVSSAAKAHSCGSHVSRTSNTSCLSSMRARQEAEHAALLECAAALKKKRELEFEVARIRQQFEFETARIKVEKEELEMETALAESQAKLKVLKEYERSEDGTSSYASGRISSSENVKKERVSITLPVQANVNVHVPAQVQHSQIPQQPQPVSHQSFRTQTNGSDDVLSIMQKQNVITELLVKQQQLSQLPTKDISVFKGDALQYKSFMRAFEHAIEQKTDNDQDKFYFLEQFTDGEPQELVRSCAHMTPSKGYHEAKKLLHKHYGDELVIANAYIDKALKWPQVRTDDGKALNA</sequence>
<protein>
    <submittedName>
        <fullName evidence="2">Uncharacterized protein</fullName>
    </submittedName>
</protein>
<dbReference type="Proteomes" id="UP001529510">
    <property type="component" value="Unassembled WGS sequence"/>
</dbReference>
<dbReference type="Pfam" id="PF03564">
    <property type="entry name" value="DUF1759"/>
    <property type="match status" value="1"/>
</dbReference>
<dbReference type="PANTHER" id="PTHR47331:SF3">
    <property type="match status" value="1"/>
</dbReference>
<name>A0ABD0MBN3_CIRMR</name>
<keyword evidence="1" id="KW-0175">Coiled coil</keyword>
<dbReference type="PANTHER" id="PTHR47331">
    <property type="entry name" value="PHD-TYPE DOMAIN-CONTAINING PROTEIN"/>
    <property type="match status" value="1"/>
</dbReference>
<reference evidence="2 3" key="1">
    <citation type="submission" date="2024-05" db="EMBL/GenBank/DDBJ databases">
        <title>Genome sequencing and assembly of Indian major carp, Cirrhinus mrigala (Hamilton, 1822).</title>
        <authorList>
            <person name="Mohindra V."/>
            <person name="Chowdhury L.M."/>
            <person name="Lal K."/>
            <person name="Jena J.K."/>
        </authorList>
    </citation>
    <scope>NUCLEOTIDE SEQUENCE [LARGE SCALE GENOMIC DNA]</scope>
    <source>
        <strain evidence="2">CM1030</strain>
        <tissue evidence="2">Blood</tissue>
    </source>
</reference>
<dbReference type="AlphaFoldDB" id="A0ABD0MBN3"/>
<feature type="coiled-coil region" evidence="1">
    <location>
        <begin position="145"/>
        <end position="188"/>
    </location>
</feature>
<evidence type="ECO:0000256" key="1">
    <source>
        <dbReference type="SAM" id="Coils"/>
    </source>
</evidence>
<evidence type="ECO:0000313" key="2">
    <source>
        <dbReference type="EMBL" id="KAL0146845.1"/>
    </source>
</evidence>
<organism evidence="2 3">
    <name type="scientific">Cirrhinus mrigala</name>
    <name type="common">Mrigala</name>
    <dbReference type="NCBI Taxonomy" id="683832"/>
    <lineage>
        <taxon>Eukaryota</taxon>
        <taxon>Metazoa</taxon>
        <taxon>Chordata</taxon>
        <taxon>Craniata</taxon>
        <taxon>Vertebrata</taxon>
        <taxon>Euteleostomi</taxon>
        <taxon>Actinopterygii</taxon>
        <taxon>Neopterygii</taxon>
        <taxon>Teleostei</taxon>
        <taxon>Ostariophysi</taxon>
        <taxon>Cypriniformes</taxon>
        <taxon>Cyprinidae</taxon>
        <taxon>Labeoninae</taxon>
        <taxon>Labeonini</taxon>
        <taxon>Cirrhinus</taxon>
    </lineage>
</organism>